<evidence type="ECO:0000313" key="5">
    <source>
        <dbReference type="Proteomes" id="UP000075418"/>
    </source>
</evidence>
<dbReference type="AlphaFoldDB" id="A0A151A4W0"/>
<sequence>MSNDRIYLSRPHMGGSEQQFINDAFKKNWIAPLGDNVNNFENKMQSYTGAKSTLALSSGTAAIHLALIESGVKQNDVVLCSSLTFCATANPILYLQARPVFIDSELDTWNMCPNSLEKALQKYTAMGQKPKAVIVVNLYGQTAQFDKIIALCNEYDVTLIEDAAESLGSTFRDKMSGTLGDFGIFSFNGNKIITTSGGGMLLSHNKKAIEHALFLATQARDDASHYQHSELGFNYRLSNICAGIGLGQLEVLTDRVNQRRAIFERYTQALQFTEVKFQIELNHTLSNRWLTAFVLTNNDNMLTPMTIINKLAEHNIEARRIWKPMHMQPLYNDYDFVSVAEDNAQAIFERGVCLPSSSDLTIAQQDKVIEIVKGIIETHKINN</sequence>
<dbReference type="InterPro" id="IPR015424">
    <property type="entry name" value="PyrdxlP-dep_Trfase"/>
</dbReference>
<reference evidence="4 5" key="1">
    <citation type="submission" date="2016-02" db="EMBL/GenBank/DDBJ databases">
        <title>Draft genome sequence of hydrocarbon degrading Staphylococcus saprophyticus Strain CNV2, isolated from crude-oil contaminated soil from Noonmati Oil Refinery, Guwahati, Assam, India.</title>
        <authorList>
            <person name="Mukherjee A."/>
            <person name="Chettri B."/>
            <person name="Langpoklakpam J."/>
            <person name="Singh A.K."/>
            <person name="Chattopadhyay D.J."/>
        </authorList>
    </citation>
    <scope>NUCLEOTIDE SEQUENCE [LARGE SCALE GENOMIC DNA]</scope>
    <source>
        <strain evidence="4 5">CNV2</strain>
    </source>
</reference>
<dbReference type="EMBL" id="LUGM01000002">
    <property type="protein sequence ID" value="KYH14180.1"/>
    <property type="molecule type" value="Genomic_DNA"/>
</dbReference>
<dbReference type="RefSeq" id="WP_061854366.1">
    <property type="nucleotide sequence ID" value="NZ_LUGM01000002.1"/>
</dbReference>
<proteinExistence type="inferred from homology"/>
<keyword evidence="4" id="KW-0808">Transferase</keyword>
<evidence type="ECO:0000256" key="2">
    <source>
        <dbReference type="PIRSR" id="PIRSR000390-2"/>
    </source>
</evidence>
<dbReference type="Proteomes" id="UP000075418">
    <property type="component" value="Unassembled WGS sequence"/>
</dbReference>
<dbReference type="Pfam" id="PF01041">
    <property type="entry name" value="DegT_DnrJ_EryC1"/>
    <property type="match status" value="1"/>
</dbReference>
<organism evidence="4 5">
    <name type="scientific">Staphylococcus kloosii</name>
    <dbReference type="NCBI Taxonomy" id="29384"/>
    <lineage>
        <taxon>Bacteria</taxon>
        <taxon>Bacillati</taxon>
        <taxon>Bacillota</taxon>
        <taxon>Bacilli</taxon>
        <taxon>Bacillales</taxon>
        <taxon>Staphylococcaceae</taxon>
        <taxon>Staphylococcus</taxon>
    </lineage>
</organism>
<protein>
    <submittedName>
        <fullName evidence="4">Pyridoxal phosphate-dependent aminotransferase</fullName>
    </submittedName>
</protein>
<dbReference type="InterPro" id="IPR015421">
    <property type="entry name" value="PyrdxlP-dep_Trfase_major"/>
</dbReference>
<dbReference type="SUPFAM" id="SSF53383">
    <property type="entry name" value="PLP-dependent transferases"/>
    <property type="match status" value="1"/>
</dbReference>
<dbReference type="PANTHER" id="PTHR30244">
    <property type="entry name" value="TRANSAMINASE"/>
    <property type="match status" value="1"/>
</dbReference>
<dbReference type="PIRSF" id="PIRSF000390">
    <property type="entry name" value="PLP_StrS"/>
    <property type="match status" value="1"/>
</dbReference>
<feature type="modified residue" description="N6-(pyridoxal phosphate)lysine" evidence="2">
    <location>
        <position position="191"/>
    </location>
</feature>
<dbReference type="InterPro" id="IPR015422">
    <property type="entry name" value="PyrdxlP-dep_Trfase_small"/>
</dbReference>
<dbReference type="PROSITE" id="PS50890">
    <property type="entry name" value="PUA"/>
    <property type="match status" value="1"/>
</dbReference>
<dbReference type="GO" id="GO:0000271">
    <property type="term" value="P:polysaccharide biosynthetic process"/>
    <property type="evidence" value="ECO:0007669"/>
    <property type="project" value="TreeGrafter"/>
</dbReference>
<dbReference type="PANTHER" id="PTHR30244:SF34">
    <property type="entry name" value="DTDP-4-AMINO-4,6-DIDEOXYGALACTOSE TRANSAMINASE"/>
    <property type="match status" value="1"/>
</dbReference>
<feature type="active site" description="Proton acceptor" evidence="1">
    <location>
        <position position="191"/>
    </location>
</feature>
<dbReference type="GO" id="GO:0008483">
    <property type="term" value="F:transaminase activity"/>
    <property type="evidence" value="ECO:0007669"/>
    <property type="project" value="UniProtKB-KW"/>
</dbReference>
<name>A0A151A4W0_9STAP</name>
<evidence type="ECO:0000256" key="3">
    <source>
        <dbReference type="RuleBase" id="RU004508"/>
    </source>
</evidence>
<keyword evidence="2 3" id="KW-0663">Pyridoxal phosphate</keyword>
<accession>A0A151A4W0</accession>
<evidence type="ECO:0000313" key="4">
    <source>
        <dbReference type="EMBL" id="KYH14180.1"/>
    </source>
</evidence>
<comment type="caution">
    <text evidence="4">The sequence shown here is derived from an EMBL/GenBank/DDBJ whole genome shotgun (WGS) entry which is preliminary data.</text>
</comment>
<dbReference type="CDD" id="cd00616">
    <property type="entry name" value="AHBA_syn"/>
    <property type="match status" value="1"/>
</dbReference>
<comment type="similarity">
    <text evidence="3">Belongs to the DegT/DnrJ/EryC1 family.</text>
</comment>
<dbReference type="GO" id="GO:0030170">
    <property type="term" value="F:pyridoxal phosphate binding"/>
    <property type="evidence" value="ECO:0007669"/>
    <property type="project" value="TreeGrafter"/>
</dbReference>
<gene>
    <name evidence="4" type="ORF">A0131_05230</name>
</gene>
<keyword evidence="4" id="KW-0032">Aminotransferase</keyword>
<dbReference type="Gene3D" id="3.90.1150.10">
    <property type="entry name" value="Aspartate Aminotransferase, domain 1"/>
    <property type="match status" value="1"/>
</dbReference>
<dbReference type="Gene3D" id="3.40.640.10">
    <property type="entry name" value="Type I PLP-dependent aspartate aminotransferase-like (Major domain)"/>
    <property type="match status" value="1"/>
</dbReference>
<dbReference type="InterPro" id="IPR000653">
    <property type="entry name" value="DegT/StrS_aminotransferase"/>
</dbReference>
<evidence type="ECO:0000256" key="1">
    <source>
        <dbReference type="PIRSR" id="PIRSR000390-1"/>
    </source>
</evidence>